<evidence type="ECO:0000313" key="2">
    <source>
        <dbReference type="EMBL" id="EGC36989.1"/>
    </source>
</evidence>
<keyword evidence="3" id="KW-1185">Reference proteome</keyword>
<dbReference type="OrthoDB" id="23642at2759"/>
<feature type="region of interest" description="Disordered" evidence="1">
    <location>
        <begin position="1"/>
        <end position="51"/>
    </location>
</feature>
<dbReference type="RefSeq" id="XP_003286486.1">
    <property type="nucleotide sequence ID" value="XM_003286438.1"/>
</dbReference>
<sequence length="106" mass="11589">MHKTSHSEENNPNEGEGTAEDEDGSGQDEDNGTAGDKGRNGGITRGEERLARGHWFDKNEFKVSNGFTEFMDGNLTPTSSALTEQYRNNIHSGKEKIECISTIGVN</sequence>
<organism evidence="2 3">
    <name type="scientific">Dictyostelium purpureum</name>
    <name type="common">Slime mold</name>
    <dbReference type="NCBI Taxonomy" id="5786"/>
    <lineage>
        <taxon>Eukaryota</taxon>
        <taxon>Amoebozoa</taxon>
        <taxon>Evosea</taxon>
        <taxon>Eumycetozoa</taxon>
        <taxon>Dictyostelia</taxon>
        <taxon>Dictyosteliales</taxon>
        <taxon>Dictyosteliaceae</taxon>
        <taxon>Dictyostelium</taxon>
    </lineage>
</organism>
<dbReference type="InParanoid" id="F0ZGD0"/>
<dbReference type="EMBL" id="GL871011">
    <property type="protein sequence ID" value="EGC36989.1"/>
    <property type="molecule type" value="Genomic_DNA"/>
</dbReference>
<evidence type="ECO:0000256" key="1">
    <source>
        <dbReference type="SAM" id="MobiDB-lite"/>
    </source>
</evidence>
<dbReference type="GeneID" id="10503880"/>
<name>F0ZGD0_DICPU</name>
<reference evidence="3" key="1">
    <citation type="journal article" date="2011" name="Genome Biol.">
        <title>Comparative genomics of the social amoebae Dictyostelium discoideum and Dictyostelium purpureum.</title>
        <authorList>
            <consortium name="US DOE Joint Genome Institute (JGI-PGF)"/>
            <person name="Sucgang R."/>
            <person name="Kuo A."/>
            <person name="Tian X."/>
            <person name="Salerno W."/>
            <person name="Parikh A."/>
            <person name="Feasley C.L."/>
            <person name="Dalin E."/>
            <person name="Tu H."/>
            <person name="Huang E."/>
            <person name="Barry K."/>
            <person name="Lindquist E."/>
            <person name="Shapiro H."/>
            <person name="Bruce D."/>
            <person name="Schmutz J."/>
            <person name="Salamov A."/>
            <person name="Fey P."/>
            <person name="Gaudet P."/>
            <person name="Anjard C."/>
            <person name="Babu M.M."/>
            <person name="Basu S."/>
            <person name="Bushmanova Y."/>
            <person name="van der Wel H."/>
            <person name="Katoh-Kurasawa M."/>
            <person name="Dinh C."/>
            <person name="Coutinho P.M."/>
            <person name="Saito T."/>
            <person name="Elias M."/>
            <person name="Schaap P."/>
            <person name="Kay R.R."/>
            <person name="Henrissat B."/>
            <person name="Eichinger L."/>
            <person name="Rivero F."/>
            <person name="Putnam N.H."/>
            <person name="West C.M."/>
            <person name="Loomis W.F."/>
            <person name="Chisholm R.L."/>
            <person name="Shaulsky G."/>
            <person name="Strassmann J.E."/>
            <person name="Queller D.C."/>
            <person name="Kuspa A."/>
            <person name="Grigoriev I.V."/>
        </authorList>
    </citation>
    <scope>NUCLEOTIDE SEQUENCE [LARGE SCALE GENOMIC DNA]</scope>
    <source>
        <strain evidence="3">QSDP1</strain>
    </source>
</reference>
<feature type="compositionally biased region" description="Acidic residues" evidence="1">
    <location>
        <begin position="17"/>
        <end position="31"/>
    </location>
</feature>
<dbReference type="KEGG" id="dpp:DICPUDRAFT_77355"/>
<dbReference type="AlphaFoldDB" id="F0ZGD0"/>
<proteinExistence type="predicted"/>
<accession>F0ZGD0</accession>
<dbReference type="Proteomes" id="UP000001064">
    <property type="component" value="Unassembled WGS sequence"/>
</dbReference>
<evidence type="ECO:0000313" key="3">
    <source>
        <dbReference type="Proteomes" id="UP000001064"/>
    </source>
</evidence>
<gene>
    <name evidence="2" type="ORF">DICPUDRAFT_77355</name>
</gene>
<dbReference type="VEuPathDB" id="AmoebaDB:DICPUDRAFT_77355"/>
<protein>
    <submittedName>
        <fullName evidence="2">Uncharacterized protein</fullName>
    </submittedName>
</protein>